<proteinExistence type="predicted"/>
<dbReference type="OrthoDB" id="774557at2759"/>
<protein>
    <recommendedName>
        <fullName evidence="4">Transcriptional regulator SLK2</fullName>
    </recommendedName>
</protein>
<evidence type="ECO:0008006" key="4">
    <source>
        <dbReference type="Google" id="ProtNLM"/>
    </source>
</evidence>
<name>S8EM16_9LAMI</name>
<gene>
    <name evidence="2" type="ORF">M569_01032</name>
</gene>
<accession>S8EM16</accession>
<dbReference type="EMBL" id="AUSU01000334">
    <property type="protein sequence ID" value="EPS73722.1"/>
    <property type="molecule type" value="Genomic_DNA"/>
</dbReference>
<evidence type="ECO:0000256" key="1">
    <source>
        <dbReference type="SAM" id="MobiDB-lite"/>
    </source>
</evidence>
<feature type="non-terminal residue" evidence="2">
    <location>
        <position position="553"/>
    </location>
</feature>
<organism evidence="2 3">
    <name type="scientific">Genlisea aurea</name>
    <dbReference type="NCBI Taxonomy" id="192259"/>
    <lineage>
        <taxon>Eukaryota</taxon>
        <taxon>Viridiplantae</taxon>
        <taxon>Streptophyta</taxon>
        <taxon>Embryophyta</taxon>
        <taxon>Tracheophyta</taxon>
        <taxon>Spermatophyta</taxon>
        <taxon>Magnoliopsida</taxon>
        <taxon>eudicotyledons</taxon>
        <taxon>Gunneridae</taxon>
        <taxon>Pentapetalae</taxon>
        <taxon>asterids</taxon>
        <taxon>lamiids</taxon>
        <taxon>Lamiales</taxon>
        <taxon>Lentibulariaceae</taxon>
        <taxon>Genlisea</taxon>
    </lineage>
</organism>
<evidence type="ECO:0000313" key="2">
    <source>
        <dbReference type="EMBL" id="EPS73722.1"/>
    </source>
</evidence>
<feature type="region of interest" description="Disordered" evidence="1">
    <location>
        <begin position="1"/>
        <end position="37"/>
    </location>
</feature>
<evidence type="ECO:0000313" key="3">
    <source>
        <dbReference type="Proteomes" id="UP000015453"/>
    </source>
</evidence>
<comment type="caution">
    <text evidence="2">The sequence shown here is derived from an EMBL/GenBank/DDBJ whole genome shotgun (WGS) entry which is preliminary data.</text>
</comment>
<dbReference type="InterPro" id="IPR029005">
    <property type="entry name" value="LIM-bd/SEUSS"/>
</dbReference>
<keyword evidence="3" id="KW-1185">Reference proteome</keyword>
<sequence>PQCLMLPSRVGRGIAQSSSSSGISFQGDGHSKVTGNSQLSSNFGNSISTVPGHGLSDICQDTVLNSISSSGLNVGASSMVTDANSGLSAGPQVQRSASINTESYTRLPASPLSFSSNNIGISCSSVMDVSSVVQQNSYQDPCSQQAQQNQQLLGNSSATSLLNMGQVHLPPGRRFPNSYFQETASLSQLQKRPRLEIRKEDVLPQEALQQLRNRQDPVNLQIHSPQLQVLLQQQRLRQQEQLLQAMTPFQRVQLLQHLRPQFQPQGMPHPSYGLKRQYDGTGLCSRRLMQYLYHERQRPADNSIAYWRKFVAEYYSPRAKQRWCLSLYNGVGHHSLGSFPQASMDSWQCDLCGSKSGRGFEATFEVLPRLNEIKFSSGVIDELLFLDCPREFRFPSGMIVLEYAKAVQESVYEQLRVVREGRLRIIFNPELKILSFEFCARSHEELVPCRLVAPQVNQLLQVAQKCQNSISESGADGVPQQDLQANSALVISAGRQLARSLELQSLNDLGFSKRYVRTLQIADVVDSMKPLMDFCREQKKGPIEGLKTFPRRV</sequence>
<dbReference type="Proteomes" id="UP000015453">
    <property type="component" value="Unassembled WGS sequence"/>
</dbReference>
<feature type="non-terminal residue" evidence="2">
    <location>
        <position position="1"/>
    </location>
</feature>
<dbReference type="PANTHER" id="PTHR10378">
    <property type="entry name" value="LIM DOMAIN-BINDING PROTEIN"/>
    <property type="match status" value="1"/>
</dbReference>
<reference evidence="2 3" key="1">
    <citation type="journal article" date="2013" name="BMC Genomics">
        <title>The miniature genome of a carnivorous plant Genlisea aurea contains a low number of genes and short non-coding sequences.</title>
        <authorList>
            <person name="Leushkin E.V."/>
            <person name="Sutormin R.A."/>
            <person name="Nabieva E.R."/>
            <person name="Penin A.A."/>
            <person name="Kondrashov A.S."/>
            <person name="Logacheva M.D."/>
        </authorList>
    </citation>
    <scope>NUCLEOTIDE SEQUENCE [LARGE SCALE GENOMIC DNA]</scope>
</reference>
<dbReference type="Pfam" id="PF01803">
    <property type="entry name" value="LIM_bind"/>
    <property type="match status" value="1"/>
</dbReference>
<dbReference type="AlphaFoldDB" id="S8EM16"/>